<dbReference type="CDD" id="cd04084">
    <property type="entry name" value="CBM6_xylanase-like"/>
    <property type="match status" value="1"/>
</dbReference>
<dbReference type="InterPro" id="IPR048482">
    <property type="entry name" value="GH141_ins"/>
</dbReference>
<dbReference type="HOGENOM" id="CLU_013864_1_0_9"/>
<dbReference type="STRING" id="394503.Ccel_1656"/>
<dbReference type="SUPFAM" id="SSF63446">
    <property type="entry name" value="Type I dockerin domain"/>
    <property type="match status" value="1"/>
</dbReference>
<evidence type="ECO:0000256" key="9">
    <source>
        <dbReference type="ARBA" id="ARBA00023326"/>
    </source>
</evidence>
<keyword evidence="6" id="KW-0136">Cellulose degradation</keyword>
<dbReference type="PROSITE" id="PS00448">
    <property type="entry name" value="CLOS_CELLULOSOME_RPT"/>
    <property type="match status" value="2"/>
</dbReference>
<dbReference type="AlphaFoldDB" id="B8I2L4"/>
<evidence type="ECO:0000259" key="11">
    <source>
        <dbReference type="PROSITE" id="PS51766"/>
    </source>
</evidence>
<protein>
    <recommendedName>
        <fullName evidence="3">Probable pectate lyase C</fullName>
        <ecNumber evidence="2">3.2.1.4</ecNumber>
    </recommendedName>
</protein>
<dbReference type="RefSeq" id="WP_015925123.1">
    <property type="nucleotide sequence ID" value="NC_011898.1"/>
</dbReference>
<dbReference type="InterPro" id="IPR011050">
    <property type="entry name" value="Pectin_lyase_fold/virulence"/>
</dbReference>
<dbReference type="Proteomes" id="UP000001349">
    <property type="component" value="Chromosome"/>
</dbReference>
<evidence type="ECO:0000256" key="1">
    <source>
        <dbReference type="ARBA" id="ARBA00000966"/>
    </source>
</evidence>
<dbReference type="InterPro" id="IPR006626">
    <property type="entry name" value="PbH1"/>
</dbReference>
<evidence type="ECO:0000256" key="7">
    <source>
        <dbReference type="ARBA" id="ARBA00023277"/>
    </source>
</evidence>
<dbReference type="EC" id="3.2.1.4" evidence="2"/>
<dbReference type="OrthoDB" id="9808066at2"/>
<dbReference type="GO" id="GO:0008810">
    <property type="term" value="F:cellulase activity"/>
    <property type="evidence" value="ECO:0007669"/>
    <property type="project" value="UniProtKB-EC"/>
</dbReference>
<sequence length="951" mass="102699" precursor="true">MQKNKVSKKFISLILSLVIVLCSIFTFTVSPMVVTAATQAAYYVSPTGSDGNPGTIDAPFQTITKARDVVRTVNKNMTGDIYVYLRGGDYRLTSTINFGPEDSGTNGFRIFYQAYQDEIPVLNGATKVTGWTQHNGNIYKATLNRNTKLRYLFVNDKRAQMTKKTVKGQGGYGTYAVTKGQASWAWTSGSNSDGVKYNASDVPEITSNKDDLEIVNGTTWNENIVCTRDVITSGSSRVLLLQQPYGAIAQLPGWGAAFTTTSTHTIYNAFEFLNSPGQFYFNKTTKTLYYYPRPGEDMSTADVEAPVLEKLIDISGKSNTNRVKNITFQGITFANTDWNLIKVGDSYGRTTCQSADGFIAYYNGNWHDTKYTLLDTYPGMINVSSSDSINFTGNIIKHSAADGITMVNDVINSNLVGNYIYDITSSGITVGHPQHVYLGDGGEHQKYAPGVEGICTNVVINNNMLWDCSTAPGFGGCAGITAFFVNKLKVTYNTVHTTGYNGITLGWGWCNFLDSNTCKDNVINNNRIYNALNRLHDSGAIYTIGQMPYTTINENYVKGIPDNSTGPTYGLHNDEGSAFITENDNVLDISPGVTYTINCEDFGQKHDLTILRTYATVNKMGKNPPKSTIDTPVAVPDNVWPLAQYNIALNAGVQEAYRSILPSNLFPVQDYVFPASCATKCGADLNIRSSGNAANTVWFAPAGTTKFVVGPTMTKAVGTATSIVTPETAGTYKLFVVNSSGAKIGESDALLRVSGSASQIEAESFSSQSGVQTENCSEGGQDVGYIENGDYTVYNNFDFKNGVTGFKARVASGASGGNIEIRLDSITGPLVGTCPVTSTGGWQTWADATCNVSGVSGIHNLYLKFTGGSGYLFNINWFEFTGGGTTPVLTGDVNGDDSVDATDYAMMKKYLLGLINDFPVEDDLKAGDINKDGVIDAIDLALLKKNLLSGT</sequence>
<dbReference type="PROSITE" id="PS51766">
    <property type="entry name" value="DOCKERIN"/>
    <property type="match status" value="1"/>
</dbReference>
<accession>B8I2L4</accession>
<dbReference type="InterPro" id="IPR006584">
    <property type="entry name" value="Cellulose-bd_IV"/>
</dbReference>
<dbReference type="Pfam" id="PF00404">
    <property type="entry name" value="Dockerin_1"/>
    <property type="match status" value="1"/>
</dbReference>
<dbReference type="InterPro" id="IPR005084">
    <property type="entry name" value="CBM6"/>
</dbReference>
<keyword evidence="9" id="KW-0624">Polysaccharide degradation</keyword>
<dbReference type="Gene3D" id="2.60.120.260">
    <property type="entry name" value="Galactose-binding domain-like"/>
    <property type="match status" value="1"/>
</dbReference>
<feature type="domain" description="Dockerin" evidence="11">
    <location>
        <begin position="886"/>
        <end position="951"/>
    </location>
</feature>
<dbReference type="EMBL" id="CP001348">
    <property type="protein sequence ID" value="ACL76007.1"/>
    <property type="molecule type" value="Genomic_DNA"/>
</dbReference>
<dbReference type="Pfam" id="PF03422">
    <property type="entry name" value="CBM_6"/>
    <property type="match status" value="1"/>
</dbReference>
<dbReference type="InterPro" id="IPR012334">
    <property type="entry name" value="Pectin_lyas_fold"/>
</dbReference>
<dbReference type="GO" id="GO:0030246">
    <property type="term" value="F:carbohydrate binding"/>
    <property type="evidence" value="ECO:0007669"/>
    <property type="project" value="InterPro"/>
</dbReference>
<gene>
    <name evidence="12" type="ordered locus">Ccel_1656</name>
</gene>
<evidence type="ECO:0000313" key="12">
    <source>
        <dbReference type="EMBL" id="ACL76007.1"/>
    </source>
</evidence>
<evidence type="ECO:0000256" key="3">
    <source>
        <dbReference type="ARBA" id="ARBA00016512"/>
    </source>
</evidence>
<dbReference type="InterPro" id="IPR018247">
    <property type="entry name" value="EF_Hand_1_Ca_BS"/>
</dbReference>
<comment type="catalytic activity">
    <reaction evidence="1">
        <text>Endohydrolysis of (1-&gt;4)-beta-D-glucosidic linkages in cellulose, lichenin and cereal beta-D-glucans.</text>
        <dbReference type="EC" id="3.2.1.4"/>
    </reaction>
</comment>
<dbReference type="PANTHER" id="PTHR36453:SF1">
    <property type="entry name" value="RIGHT HANDED BETA HELIX DOMAIN-CONTAINING PROTEIN"/>
    <property type="match status" value="1"/>
</dbReference>
<evidence type="ECO:0000256" key="2">
    <source>
        <dbReference type="ARBA" id="ARBA00012601"/>
    </source>
</evidence>
<dbReference type="SMART" id="SM00606">
    <property type="entry name" value="CBD_IV"/>
    <property type="match status" value="1"/>
</dbReference>
<dbReference type="SUPFAM" id="SSF51126">
    <property type="entry name" value="Pectin lyase-like"/>
    <property type="match status" value="1"/>
</dbReference>
<evidence type="ECO:0000256" key="6">
    <source>
        <dbReference type="ARBA" id="ARBA00023001"/>
    </source>
</evidence>
<dbReference type="InterPro" id="IPR016134">
    <property type="entry name" value="Dockerin_dom"/>
</dbReference>
<evidence type="ECO:0000313" key="13">
    <source>
        <dbReference type="Proteomes" id="UP000001349"/>
    </source>
</evidence>
<dbReference type="SMR" id="B8I2L4"/>
<keyword evidence="13" id="KW-1185">Reference proteome</keyword>
<organism evidence="12 13">
    <name type="scientific">Ruminiclostridium cellulolyticum (strain ATCC 35319 / DSM 5812 / JCM 6584 / H10)</name>
    <name type="common">Clostridium cellulolyticum</name>
    <dbReference type="NCBI Taxonomy" id="394503"/>
    <lineage>
        <taxon>Bacteria</taxon>
        <taxon>Bacillati</taxon>
        <taxon>Bacillota</taxon>
        <taxon>Clostridia</taxon>
        <taxon>Eubacteriales</taxon>
        <taxon>Oscillospiraceae</taxon>
        <taxon>Ruminiclostridium</taxon>
    </lineage>
</organism>
<keyword evidence="7" id="KW-0119">Carbohydrate metabolism</keyword>
<dbReference type="Gene3D" id="1.10.1330.10">
    <property type="entry name" value="Dockerin domain"/>
    <property type="match status" value="1"/>
</dbReference>
<name>B8I2L4_RUMCH</name>
<dbReference type="CAZy" id="CBM6">
    <property type="family name" value="Carbohydrate-Binding Module Family 6"/>
</dbReference>
<dbReference type="Pfam" id="PF21231">
    <property type="entry name" value="GH141_M"/>
    <property type="match status" value="1"/>
</dbReference>
<evidence type="ECO:0000256" key="4">
    <source>
        <dbReference type="ARBA" id="ARBA00022729"/>
    </source>
</evidence>
<proteinExistence type="predicted"/>
<dbReference type="SUPFAM" id="SSF49785">
    <property type="entry name" value="Galactose-binding domain-like"/>
    <property type="match status" value="1"/>
</dbReference>
<dbReference type="PANTHER" id="PTHR36453">
    <property type="entry name" value="SECRETED PROTEIN-RELATED"/>
    <property type="match status" value="1"/>
</dbReference>
<keyword evidence="5" id="KW-0378">Hydrolase</keyword>
<dbReference type="CDD" id="cd14256">
    <property type="entry name" value="Dockerin_I"/>
    <property type="match status" value="1"/>
</dbReference>
<dbReference type="InterPro" id="IPR008979">
    <property type="entry name" value="Galactose-bd-like_sf"/>
</dbReference>
<dbReference type="SMART" id="SM00710">
    <property type="entry name" value="PbH1"/>
    <property type="match status" value="6"/>
</dbReference>
<dbReference type="InterPro" id="IPR036439">
    <property type="entry name" value="Dockerin_dom_sf"/>
</dbReference>
<dbReference type="PROSITE" id="PS00018">
    <property type="entry name" value="EF_HAND_1"/>
    <property type="match status" value="2"/>
</dbReference>
<reference evidence="12 13" key="1">
    <citation type="submission" date="2009-01" db="EMBL/GenBank/DDBJ databases">
        <title>Complete sequence of Clostridium cellulolyticum H10.</title>
        <authorList>
            <consortium name="US DOE Joint Genome Institute"/>
            <person name="Lucas S."/>
            <person name="Copeland A."/>
            <person name="Lapidus A."/>
            <person name="Glavina del Rio T."/>
            <person name="Dalin E."/>
            <person name="Tice H."/>
            <person name="Bruce D."/>
            <person name="Goodwin L."/>
            <person name="Pitluck S."/>
            <person name="Chertkov O."/>
            <person name="Saunders E."/>
            <person name="Brettin T."/>
            <person name="Detter J.C."/>
            <person name="Han C."/>
            <person name="Larimer F."/>
            <person name="Land M."/>
            <person name="Hauser L."/>
            <person name="Kyrpides N."/>
            <person name="Ivanova N."/>
            <person name="Zhou J."/>
            <person name="Richardson P."/>
        </authorList>
    </citation>
    <scope>NUCLEOTIDE SEQUENCE [LARGE SCALE GENOMIC DNA]</scope>
    <source>
        <strain evidence="13">ATCC 35319 / DSM 5812 / JCM 6584 / H10</strain>
    </source>
</reference>
<evidence type="ECO:0000259" key="10">
    <source>
        <dbReference type="PROSITE" id="PS51175"/>
    </source>
</evidence>
<evidence type="ECO:0000256" key="8">
    <source>
        <dbReference type="ARBA" id="ARBA00023295"/>
    </source>
</evidence>
<dbReference type="GO" id="GO:0030245">
    <property type="term" value="P:cellulose catabolic process"/>
    <property type="evidence" value="ECO:0007669"/>
    <property type="project" value="UniProtKB-KW"/>
</dbReference>
<dbReference type="InterPro" id="IPR002105">
    <property type="entry name" value="Dockerin_1_rpt"/>
</dbReference>
<dbReference type="eggNOG" id="COG4733">
    <property type="taxonomic scope" value="Bacteria"/>
</dbReference>
<dbReference type="Gene3D" id="2.160.20.10">
    <property type="entry name" value="Single-stranded right-handed beta-helix, Pectin lyase-like"/>
    <property type="match status" value="2"/>
</dbReference>
<dbReference type="eggNOG" id="COG3507">
    <property type="taxonomic scope" value="Bacteria"/>
</dbReference>
<feature type="domain" description="CBM6" evidence="10">
    <location>
        <begin position="758"/>
        <end position="881"/>
    </location>
</feature>
<dbReference type="KEGG" id="cce:Ccel_1656"/>
<dbReference type="PROSITE" id="PS51175">
    <property type="entry name" value="CBM6"/>
    <property type="match status" value="1"/>
</dbReference>
<keyword evidence="4" id="KW-0732">Signal</keyword>
<keyword evidence="8" id="KW-0326">Glycosidase</keyword>
<evidence type="ECO:0000256" key="5">
    <source>
        <dbReference type="ARBA" id="ARBA00022801"/>
    </source>
</evidence>